<comment type="caution">
    <text evidence="1">The sequence shown here is derived from an EMBL/GenBank/DDBJ whole genome shotgun (WGS) entry which is preliminary data.</text>
</comment>
<sequence>MNCPSCNAPDLIETTSTYFIQLPERYVIVQNVPCRKCENCGEEFFDGAVTARIDRLLDTITTPAEEVAILDYETGK</sequence>
<accession>A0ABR6VK85</accession>
<gene>
    <name evidence="1" type="ORF">H8J70_05055</name>
</gene>
<dbReference type="RefSeq" id="WP_186502772.1">
    <property type="nucleotide sequence ID" value="NZ_JACOGK010000011.1"/>
</dbReference>
<dbReference type="NCBIfam" id="TIGR03831">
    <property type="entry name" value="YgiT_finger"/>
    <property type="match status" value="1"/>
</dbReference>
<proteinExistence type="predicted"/>
<dbReference type="Proteomes" id="UP000606870">
    <property type="component" value="Unassembled WGS sequence"/>
</dbReference>
<dbReference type="InterPro" id="IPR022453">
    <property type="entry name" value="Znf_MqsA-type"/>
</dbReference>
<dbReference type="Gene3D" id="3.10.20.860">
    <property type="match status" value="1"/>
</dbReference>
<dbReference type="EMBL" id="JACOGK010000011">
    <property type="protein sequence ID" value="MBC3536616.1"/>
    <property type="molecule type" value="Genomic_DNA"/>
</dbReference>
<protein>
    <submittedName>
        <fullName evidence="1">YgiT-type zinc finger protein</fullName>
    </submittedName>
</protein>
<evidence type="ECO:0000313" key="2">
    <source>
        <dbReference type="Proteomes" id="UP000606870"/>
    </source>
</evidence>
<keyword evidence="2" id="KW-1185">Reference proteome</keyword>
<name>A0ABR6VK85_9FIRM</name>
<reference evidence="1 2" key="1">
    <citation type="submission" date="2020-08" db="EMBL/GenBank/DDBJ databases">
        <authorList>
            <person name="Liu C."/>
            <person name="Sun Q."/>
        </authorList>
    </citation>
    <scope>NUCLEOTIDE SEQUENCE [LARGE SCALE GENOMIC DNA]</scope>
    <source>
        <strain evidence="1 2">NSJ-59</strain>
    </source>
</reference>
<evidence type="ECO:0000313" key="1">
    <source>
        <dbReference type="EMBL" id="MBC3536616.1"/>
    </source>
</evidence>
<organism evidence="1 2">
    <name type="scientific">Megasphaera hominis</name>
    <dbReference type="NCBI Taxonomy" id="159836"/>
    <lineage>
        <taxon>Bacteria</taxon>
        <taxon>Bacillati</taxon>
        <taxon>Bacillota</taxon>
        <taxon>Negativicutes</taxon>
        <taxon>Veillonellales</taxon>
        <taxon>Veillonellaceae</taxon>
        <taxon>Megasphaera</taxon>
    </lineage>
</organism>